<dbReference type="EMBL" id="JAPMXC010000001">
    <property type="protein sequence ID" value="MCY0386928.1"/>
    <property type="molecule type" value="Genomic_DNA"/>
</dbReference>
<proteinExistence type="predicted"/>
<evidence type="ECO:0000256" key="1">
    <source>
        <dbReference type="ARBA" id="ARBA00004651"/>
    </source>
</evidence>
<keyword evidence="8" id="KW-1185">Reference proteome</keyword>
<protein>
    <submittedName>
        <fullName evidence="7">CidA/LrgA family protein</fullName>
    </submittedName>
</protein>
<keyword evidence="2" id="KW-1003">Cell membrane</keyword>
<dbReference type="Pfam" id="PF03788">
    <property type="entry name" value="LrgA"/>
    <property type="match status" value="1"/>
</dbReference>
<feature type="transmembrane region" description="Helical" evidence="6">
    <location>
        <begin position="116"/>
        <end position="140"/>
    </location>
</feature>
<name>A0ABT3ZLV4_9BURK</name>
<dbReference type="InterPro" id="IPR005538">
    <property type="entry name" value="LrgA/CidA"/>
</dbReference>
<evidence type="ECO:0000256" key="6">
    <source>
        <dbReference type="SAM" id="Phobius"/>
    </source>
</evidence>
<evidence type="ECO:0000313" key="7">
    <source>
        <dbReference type="EMBL" id="MCY0386928.1"/>
    </source>
</evidence>
<evidence type="ECO:0000256" key="2">
    <source>
        <dbReference type="ARBA" id="ARBA00022475"/>
    </source>
</evidence>
<keyword evidence="5 6" id="KW-0472">Membrane</keyword>
<feature type="transmembrane region" description="Helical" evidence="6">
    <location>
        <begin position="29"/>
        <end position="46"/>
    </location>
</feature>
<accession>A0ABT3ZLV4</accession>
<comment type="caution">
    <text evidence="7">The sequence shown here is derived from an EMBL/GenBank/DDBJ whole genome shotgun (WGS) entry which is preliminary data.</text>
</comment>
<reference evidence="7" key="1">
    <citation type="submission" date="2022-11" db="EMBL/GenBank/DDBJ databases">
        <title>Robbsia betulipollinis sp. nov., isolated from pollen of birch (Betula pendula).</title>
        <authorList>
            <person name="Shi H."/>
            <person name="Ambika Manirajan B."/>
            <person name="Ratering S."/>
            <person name="Geissler-Plaum R."/>
            <person name="Schnell S."/>
        </authorList>
    </citation>
    <scope>NUCLEOTIDE SEQUENCE</scope>
    <source>
        <strain evidence="7">Bb-Pol-6</strain>
    </source>
</reference>
<gene>
    <name evidence="7" type="ORF">OVY01_06720</name>
</gene>
<sequence>MKRPVFVATAAEGAVVPARRGLHATLRRTAAIATQVSALVAFWFVSDALVRWLHLPLPAGVVGLLLLLGLLWSGRVAPRWIKSGADWMLSEMLLFFVPAAVAIVQYGHLIENDGVRLALVVVPGTLLVMCATALAVEFGVRLERGLLLRRLRRARARRAPRAVHAVRPTPAPRRAGRRA</sequence>
<keyword evidence="3 6" id="KW-0812">Transmembrane</keyword>
<evidence type="ECO:0000256" key="5">
    <source>
        <dbReference type="ARBA" id="ARBA00023136"/>
    </source>
</evidence>
<feature type="transmembrane region" description="Helical" evidence="6">
    <location>
        <begin position="52"/>
        <end position="72"/>
    </location>
</feature>
<dbReference type="PANTHER" id="PTHR33931:SF2">
    <property type="entry name" value="HOLIN-LIKE PROTEIN CIDA"/>
    <property type="match status" value="1"/>
</dbReference>
<evidence type="ECO:0000256" key="4">
    <source>
        <dbReference type="ARBA" id="ARBA00022989"/>
    </source>
</evidence>
<dbReference type="Proteomes" id="UP001082899">
    <property type="component" value="Unassembled WGS sequence"/>
</dbReference>
<evidence type="ECO:0000313" key="8">
    <source>
        <dbReference type="Proteomes" id="UP001082899"/>
    </source>
</evidence>
<feature type="transmembrane region" description="Helical" evidence="6">
    <location>
        <begin position="92"/>
        <end position="110"/>
    </location>
</feature>
<dbReference type="RefSeq" id="WP_267846598.1">
    <property type="nucleotide sequence ID" value="NZ_JAPMXC010000001.1"/>
</dbReference>
<comment type="subcellular location">
    <subcellularLocation>
        <location evidence="1">Cell membrane</location>
        <topology evidence="1">Multi-pass membrane protein</topology>
    </subcellularLocation>
</comment>
<organism evidence="7 8">
    <name type="scientific">Robbsia betulipollinis</name>
    <dbReference type="NCBI Taxonomy" id="2981849"/>
    <lineage>
        <taxon>Bacteria</taxon>
        <taxon>Pseudomonadati</taxon>
        <taxon>Pseudomonadota</taxon>
        <taxon>Betaproteobacteria</taxon>
        <taxon>Burkholderiales</taxon>
        <taxon>Burkholderiaceae</taxon>
        <taxon>Robbsia</taxon>
    </lineage>
</organism>
<keyword evidence="4 6" id="KW-1133">Transmembrane helix</keyword>
<dbReference type="PANTHER" id="PTHR33931">
    <property type="entry name" value="HOLIN-LIKE PROTEIN CIDA-RELATED"/>
    <property type="match status" value="1"/>
</dbReference>
<evidence type="ECO:0000256" key="3">
    <source>
        <dbReference type="ARBA" id="ARBA00022692"/>
    </source>
</evidence>